<dbReference type="AlphaFoldDB" id="A0A4R1LUZ5"/>
<evidence type="ECO:0000313" key="2">
    <source>
        <dbReference type="Proteomes" id="UP000294616"/>
    </source>
</evidence>
<name>A0A4R1LUZ5_9SPHI</name>
<dbReference type="NCBIfam" id="TIGR02453">
    <property type="entry name" value="TIGR02453 family protein"/>
    <property type="match status" value="1"/>
</dbReference>
<keyword evidence="2" id="KW-1185">Reference proteome</keyword>
<dbReference type="PANTHER" id="PTHR36452:SF1">
    <property type="entry name" value="DUF2461 DOMAIN-CONTAINING PROTEIN"/>
    <property type="match status" value="1"/>
</dbReference>
<dbReference type="Pfam" id="PF09365">
    <property type="entry name" value="DUF2461"/>
    <property type="match status" value="1"/>
</dbReference>
<dbReference type="PIRSF" id="PIRSF028451">
    <property type="entry name" value="UCP028451"/>
    <property type="match status" value="1"/>
</dbReference>
<organism evidence="1 2">
    <name type="scientific">Albibacterium bauzanense</name>
    <dbReference type="NCBI Taxonomy" id="653929"/>
    <lineage>
        <taxon>Bacteria</taxon>
        <taxon>Pseudomonadati</taxon>
        <taxon>Bacteroidota</taxon>
        <taxon>Sphingobacteriia</taxon>
        <taxon>Sphingobacteriales</taxon>
        <taxon>Sphingobacteriaceae</taxon>
        <taxon>Albibacterium</taxon>
    </lineage>
</organism>
<reference evidence="1 2" key="1">
    <citation type="submission" date="2019-03" db="EMBL/GenBank/DDBJ databases">
        <title>Genomic Encyclopedia of Archaeal and Bacterial Type Strains, Phase II (KMG-II): from individual species to whole genera.</title>
        <authorList>
            <person name="Goeker M."/>
        </authorList>
    </citation>
    <scope>NUCLEOTIDE SEQUENCE [LARGE SCALE GENOMIC DNA]</scope>
    <source>
        <strain evidence="1 2">DSM 22554</strain>
    </source>
</reference>
<sequence length="223" mass="26044">MNVPSSTFDFLRALKENNNREWFQDNKETYERARQNFIEFAQLILTGLSSIDKRVPEDMPVSKCVFRIYRDIRFSKDKTPYKDYFSSAYSTHGRTTNLPGYYVHIQPGKSFVTAGLWHPDKEELAAIRQEIDYNSEKFNAIINDPTFKSTVTLDQEDKLKKAPSGYLVDHPDIEFLRLKSFTASHFIEDKVLLSNRADEEILKIFSGLQPFLEFLYEAVDQED</sequence>
<protein>
    <submittedName>
        <fullName evidence="1">Uncharacterized protein (TIGR02453 family)</fullName>
    </submittedName>
</protein>
<accession>A0A4R1LUZ5</accession>
<dbReference type="RefSeq" id="WP_132223956.1">
    <property type="nucleotide sequence ID" value="NZ_SMGO01000002.1"/>
</dbReference>
<gene>
    <name evidence="1" type="ORF">C8N28_1786</name>
</gene>
<comment type="caution">
    <text evidence="1">The sequence shown here is derived from an EMBL/GenBank/DDBJ whole genome shotgun (WGS) entry which is preliminary data.</text>
</comment>
<dbReference type="PANTHER" id="PTHR36452">
    <property type="entry name" value="CHROMOSOME 12, WHOLE GENOME SHOTGUN SEQUENCE"/>
    <property type="match status" value="1"/>
</dbReference>
<dbReference type="Proteomes" id="UP000294616">
    <property type="component" value="Unassembled WGS sequence"/>
</dbReference>
<dbReference type="EMBL" id="SMGO01000002">
    <property type="protein sequence ID" value="TCK83196.1"/>
    <property type="molecule type" value="Genomic_DNA"/>
</dbReference>
<evidence type="ECO:0000313" key="1">
    <source>
        <dbReference type="EMBL" id="TCK83196.1"/>
    </source>
</evidence>
<dbReference type="InterPro" id="IPR015996">
    <property type="entry name" value="UCP028451"/>
</dbReference>
<dbReference type="OrthoDB" id="9794241at2"/>
<proteinExistence type="predicted"/>
<dbReference type="InterPro" id="IPR012808">
    <property type="entry name" value="CHP02453"/>
</dbReference>